<proteinExistence type="predicted"/>
<sequence>MAKSLIFRRRSSACAQAFSAVVEEETGAAEEEEEEKVRKKKVLLRIYDDGTDLFFDLADEVCTFKCISHHRARASSPDSRTGALRSSSTLGRRRRRRRRGAIFLPVASDLGIVGEEAHEPTRRVLVRVHEPAHDPYQYPTHHGQPSDALLDPCGNPNPNPIRNRNPNPNVDAKGGGT</sequence>
<dbReference type="EMBL" id="LR862134">
    <property type="protein sequence ID" value="CAD1839890.1"/>
    <property type="molecule type" value="Genomic_DNA"/>
</dbReference>
<evidence type="ECO:0000256" key="1">
    <source>
        <dbReference type="SAM" id="MobiDB-lite"/>
    </source>
</evidence>
<feature type="compositionally biased region" description="Polar residues" evidence="1">
    <location>
        <begin position="76"/>
        <end position="90"/>
    </location>
</feature>
<feature type="compositionally biased region" description="Low complexity" evidence="1">
    <location>
        <begin position="160"/>
        <end position="169"/>
    </location>
</feature>
<evidence type="ECO:0000313" key="2">
    <source>
        <dbReference type="EMBL" id="CAD1839890.1"/>
    </source>
</evidence>
<feature type="region of interest" description="Disordered" evidence="1">
    <location>
        <begin position="133"/>
        <end position="177"/>
    </location>
</feature>
<feature type="region of interest" description="Disordered" evidence="1">
    <location>
        <begin position="73"/>
        <end position="95"/>
    </location>
</feature>
<protein>
    <submittedName>
        <fullName evidence="2">Uncharacterized protein</fullName>
    </submittedName>
</protein>
<reference evidence="2" key="1">
    <citation type="submission" date="2020-07" db="EMBL/GenBank/DDBJ databases">
        <authorList>
            <person name="Lin J."/>
        </authorList>
    </citation>
    <scope>NUCLEOTIDE SEQUENCE</scope>
</reference>
<name>A0A6V7QA16_ANACO</name>
<organism evidence="2">
    <name type="scientific">Ananas comosus var. bracteatus</name>
    <name type="common">red pineapple</name>
    <dbReference type="NCBI Taxonomy" id="296719"/>
    <lineage>
        <taxon>Eukaryota</taxon>
        <taxon>Viridiplantae</taxon>
        <taxon>Streptophyta</taxon>
        <taxon>Embryophyta</taxon>
        <taxon>Tracheophyta</taxon>
        <taxon>Spermatophyta</taxon>
        <taxon>Magnoliopsida</taxon>
        <taxon>Liliopsida</taxon>
        <taxon>Poales</taxon>
        <taxon>Bromeliaceae</taxon>
        <taxon>Bromelioideae</taxon>
        <taxon>Ananas</taxon>
    </lineage>
</organism>
<accession>A0A6V7QA16</accession>
<dbReference type="AlphaFoldDB" id="A0A6V7QA16"/>
<gene>
    <name evidence="2" type="ORF">CB5_LOCUS23101</name>
</gene>